<organism evidence="1">
    <name type="scientific">marine sediment metagenome</name>
    <dbReference type="NCBI Taxonomy" id="412755"/>
    <lineage>
        <taxon>unclassified sequences</taxon>
        <taxon>metagenomes</taxon>
        <taxon>ecological metagenomes</taxon>
    </lineage>
</organism>
<proteinExistence type="predicted"/>
<evidence type="ECO:0000313" key="1">
    <source>
        <dbReference type="EMBL" id="KKL29033.1"/>
    </source>
</evidence>
<name>A0A0F9EYY9_9ZZZZ</name>
<dbReference type="EMBL" id="LAZR01034885">
    <property type="protein sequence ID" value="KKL29033.1"/>
    <property type="molecule type" value="Genomic_DNA"/>
</dbReference>
<gene>
    <name evidence="1" type="ORF">LCGC14_2369210</name>
</gene>
<reference evidence="1" key="1">
    <citation type="journal article" date="2015" name="Nature">
        <title>Complex archaea that bridge the gap between prokaryotes and eukaryotes.</title>
        <authorList>
            <person name="Spang A."/>
            <person name="Saw J.H."/>
            <person name="Jorgensen S.L."/>
            <person name="Zaremba-Niedzwiedzka K."/>
            <person name="Martijn J."/>
            <person name="Lind A.E."/>
            <person name="van Eijk R."/>
            <person name="Schleper C."/>
            <person name="Guy L."/>
            <person name="Ettema T.J."/>
        </authorList>
    </citation>
    <scope>NUCLEOTIDE SEQUENCE</scope>
</reference>
<comment type="caution">
    <text evidence="1">The sequence shown here is derived from an EMBL/GenBank/DDBJ whole genome shotgun (WGS) entry which is preliminary data.</text>
</comment>
<accession>A0A0F9EYY9</accession>
<protein>
    <submittedName>
        <fullName evidence="1">Uncharacterized protein</fullName>
    </submittedName>
</protein>
<dbReference type="AlphaFoldDB" id="A0A0F9EYY9"/>
<sequence>MDTSILEIRHALEKCVEEKLTGNLHGAGTNLETGETDFSFDFDGVNYSVHIKELKTALIGELG</sequence>